<sequence length="463" mass="48060">MRLLPTLPRLRVLPGRLRPSSLSGPRSADLPPPCLGSRRPPRVRRFDPLGTWCRTRTTRSSGHRPGRRCRSTDGEGPARKLGVATASAGRPGSRDVPVHGHRSRALGASGVGRCVRIVRRYRRRSEPAAGLHAKAPTAGPARSRSAPFAPDRGAPLQVTAVSARGVLAALAAFATFAALAAFTGVAAASAGGGESPAEPGPTAPQATEAPAPAAADRAWPVTGPAGTRPTILRGWEPPPAPWAPGHRGVDLAAAPGATVRAAAPGEITFAGVVAGRGVVTVQLSGTGEQPLRTTYEPVHASVRKGDRVEAGQSVGVLQQGPFHCHEPCLHWGLLRGKTYLDPLTLLPPSMRRSGPSRLLPLTGVPIPPDMQLGGDTSKGRGGREEGGLRAEQDHRELAEQQEALHGAAYRLTVQADRGAVGSPVSWERERALTVRSAPVCGSSRPGRRGGASAAGRERAGPSG</sequence>
<dbReference type="PANTHER" id="PTHR21666:SF289">
    <property type="entry name" value="L-ALA--D-GLU ENDOPEPTIDASE"/>
    <property type="match status" value="1"/>
</dbReference>
<organism evidence="4 5">
    <name type="scientific">Streptomyces catenulae</name>
    <dbReference type="NCBI Taxonomy" id="66875"/>
    <lineage>
        <taxon>Bacteria</taxon>
        <taxon>Bacillati</taxon>
        <taxon>Actinomycetota</taxon>
        <taxon>Actinomycetes</taxon>
        <taxon>Kitasatosporales</taxon>
        <taxon>Streptomycetaceae</taxon>
        <taxon>Streptomyces</taxon>
    </lineage>
</organism>
<evidence type="ECO:0000313" key="5">
    <source>
        <dbReference type="Proteomes" id="UP001550853"/>
    </source>
</evidence>
<dbReference type="InterPro" id="IPR016047">
    <property type="entry name" value="M23ase_b-sheet_dom"/>
</dbReference>
<accession>A0ABV2YUM6</accession>
<dbReference type="GO" id="GO:0016787">
    <property type="term" value="F:hydrolase activity"/>
    <property type="evidence" value="ECO:0007669"/>
    <property type="project" value="UniProtKB-KW"/>
</dbReference>
<gene>
    <name evidence="4" type="ORF">AB0E61_04960</name>
</gene>
<comment type="caution">
    <text evidence="4">The sequence shown here is derived from an EMBL/GenBank/DDBJ whole genome shotgun (WGS) entry which is preliminary data.</text>
</comment>
<dbReference type="SUPFAM" id="SSF51261">
    <property type="entry name" value="Duplicated hybrid motif"/>
    <property type="match status" value="1"/>
</dbReference>
<feature type="domain" description="M23ase beta-sheet core" evidence="3">
    <location>
        <begin position="245"/>
        <end position="342"/>
    </location>
</feature>
<feature type="region of interest" description="Disordered" evidence="2">
    <location>
        <begin position="432"/>
        <end position="463"/>
    </location>
</feature>
<dbReference type="Proteomes" id="UP001550853">
    <property type="component" value="Unassembled WGS sequence"/>
</dbReference>
<dbReference type="Pfam" id="PF01551">
    <property type="entry name" value="Peptidase_M23"/>
    <property type="match status" value="1"/>
</dbReference>
<evidence type="ECO:0000313" key="4">
    <source>
        <dbReference type="EMBL" id="MEU3709438.1"/>
    </source>
</evidence>
<feature type="compositionally biased region" description="Low complexity" evidence="2">
    <location>
        <begin position="203"/>
        <end position="215"/>
    </location>
</feature>
<dbReference type="PANTHER" id="PTHR21666">
    <property type="entry name" value="PEPTIDASE-RELATED"/>
    <property type="match status" value="1"/>
</dbReference>
<dbReference type="RefSeq" id="WP_078654358.1">
    <property type="nucleotide sequence ID" value="NZ_JBEZVI010000003.1"/>
</dbReference>
<proteinExistence type="predicted"/>
<dbReference type="InterPro" id="IPR050570">
    <property type="entry name" value="Cell_wall_metabolism_enzyme"/>
</dbReference>
<feature type="region of interest" description="Disordered" evidence="2">
    <location>
        <begin position="126"/>
        <end position="150"/>
    </location>
</feature>
<evidence type="ECO:0000256" key="2">
    <source>
        <dbReference type="SAM" id="MobiDB-lite"/>
    </source>
</evidence>
<keyword evidence="1" id="KW-0732">Signal</keyword>
<dbReference type="CDD" id="cd12797">
    <property type="entry name" value="M23_peptidase"/>
    <property type="match status" value="1"/>
</dbReference>
<feature type="region of interest" description="Disordered" evidence="2">
    <location>
        <begin position="189"/>
        <end position="232"/>
    </location>
</feature>
<feature type="compositionally biased region" description="Low complexity" evidence="2">
    <location>
        <begin position="15"/>
        <end position="27"/>
    </location>
</feature>
<dbReference type="Gene3D" id="2.70.70.10">
    <property type="entry name" value="Glucose Permease (Domain IIA)"/>
    <property type="match status" value="1"/>
</dbReference>
<dbReference type="EC" id="3.4.-.-" evidence="4"/>
<feature type="region of interest" description="Disordered" evidence="2">
    <location>
        <begin position="15"/>
        <end position="41"/>
    </location>
</feature>
<feature type="region of interest" description="Disordered" evidence="2">
    <location>
        <begin position="351"/>
        <end position="390"/>
    </location>
</feature>
<keyword evidence="5" id="KW-1185">Reference proteome</keyword>
<dbReference type="EMBL" id="JBEZVI010000003">
    <property type="protein sequence ID" value="MEU3709438.1"/>
    <property type="molecule type" value="Genomic_DNA"/>
</dbReference>
<reference evidence="4 5" key="1">
    <citation type="submission" date="2024-06" db="EMBL/GenBank/DDBJ databases">
        <title>The Natural Products Discovery Center: Release of the First 8490 Sequenced Strains for Exploring Actinobacteria Biosynthetic Diversity.</title>
        <authorList>
            <person name="Kalkreuter E."/>
            <person name="Kautsar S.A."/>
            <person name="Yang D."/>
            <person name="Bader C.D."/>
            <person name="Teijaro C.N."/>
            <person name="Fluegel L."/>
            <person name="Davis C.M."/>
            <person name="Simpson J.R."/>
            <person name="Lauterbach L."/>
            <person name="Steele A.D."/>
            <person name="Gui C."/>
            <person name="Meng S."/>
            <person name="Li G."/>
            <person name="Viehrig K."/>
            <person name="Ye F."/>
            <person name="Su P."/>
            <person name="Kiefer A.F."/>
            <person name="Nichols A."/>
            <person name="Cepeda A.J."/>
            <person name="Yan W."/>
            <person name="Fan B."/>
            <person name="Jiang Y."/>
            <person name="Adhikari A."/>
            <person name="Zheng C.-J."/>
            <person name="Schuster L."/>
            <person name="Cowan T.M."/>
            <person name="Smanski M.J."/>
            <person name="Chevrette M.G."/>
            <person name="De Carvalho L.P.S."/>
            <person name="Shen B."/>
        </authorList>
    </citation>
    <scope>NUCLEOTIDE SEQUENCE [LARGE SCALE GENOMIC DNA]</scope>
    <source>
        <strain evidence="4 5">NPDC033039</strain>
    </source>
</reference>
<feature type="compositionally biased region" description="Basic and acidic residues" evidence="2">
    <location>
        <begin position="377"/>
        <end position="390"/>
    </location>
</feature>
<evidence type="ECO:0000256" key="1">
    <source>
        <dbReference type="ARBA" id="ARBA00022729"/>
    </source>
</evidence>
<feature type="region of interest" description="Disordered" evidence="2">
    <location>
        <begin position="54"/>
        <end position="101"/>
    </location>
</feature>
<dbReference type="InterPro" id="IPR011055">
    <property type="entry name" value="Dup_hybrid_motif"/>
</dbReference>
<evidence type="ECO:0000259" key="3">
    <source>
        <dbReference type="Pfam" id="PF01551"/>
    </source>
</evidence>
<name>A0ABV2YUM6_9ACTN</name>
<keyword evidence="4" id="KW-0378">Hydrolase</keyword>
<protein>
    <submittedName>
        <fullName evidence="4">M23 family metallopeptidase</fullName>
        <ecNumber evidence="4">3.4.-.-</ecNumber>
    </submittedName>
</protein>